<proteinExistence type="predicted"/>
<keyword evidence="3" id="KW-1185">Reference proteome</keyword>
<dbReference type="Proteomes" id="UP001222027">
    <property type="component" value="Unassembled WGS sequence"/>
</dbReference>
<accession>A0AAV8RYP6</accession>
<sequence>MKCRHHNHESGAGVCASCLRERLLALVAAQVDHSPPGSLSPSPSPPPPQQQPQSLPLPFPSSVSPLACRRRSDASASPACGQPNLSSGNHEAGPSSSVCRRSGSAKFSILSTLFGHHQKSEEATMPDQRAQRSSRSIHWLQGLINGRPKKKKMSRLLSADDAVTAAANPRRFCRGRVRGLSPESGESAPESGYNTESAVAGWWRPTPSPRHRETAEHQHHGRGLAGFAVCLSPPVRPSRPSRRRFQGPGLALCGEFPSPCHHRQAAPGELALCPNRSRKLAHLAVERGR</sequence>
<dbReference type="EMBL" id="JAQQAF010000001">
    <property type="protein sequence ID" value="KAJ8512242.1"/>
    <property type="molecule type" value="Genomic_DNA"/>
</dbReference>
<feature type="region of interest" description="Disordered" evidence="1">
    <location>
        <begin position="176"/>
        <end position="201"/>
    </location>
</feature>
<reference evidence="2 3" key="1">
    <citation type="submission" date="2022-12" db="EMBL/GenBank/DDBJ databases">
        <title>Chromosome-scale assembly of the Ensete ventricosum genome.</title>
        <authorList>
            <person name="Dussert Y."/>
            <person name="Stocks J."/>
            <person name="Wendawek A."/>
            <person name="Woldeyes F."/>
            <person name="Nichols R.A."/>
            <person name="Borrell J.S."/>
        </authorList>
    </citation>
    <scope>NUCLEOTIDE SEQUENCE [LARGE SCALE GENOMIC DNA]</scope>
    <source>
        <strain evidence="3">cv. Maze</strain>
        <tissue evidence="2">Seeds</tissue>
    </source>
</reference>
<evidence type="ECO:0000313" key="3">
    <source>
        <dbReference type="Proteomes" id="UP001222027"/>
    </source>
</evidence>
<dbReference type="PANTHER" id="PTHR35486">
    <property type="entry name" value="EXPRESSED PROTEIN"/>
    <property type="match status" value="1"/>
</dbReference>
<comment type="caution">
    <text evidence="2">The sequence shown here is derived from an EMBL/GenBank/DDBJ whole genome shotgun (WGS) entry which is preliminary data.</text>
</comment>
<feature type="compositionally biased region" description="Pro residues" evidence="1">
    <location>
        <begin position="42"/>
        <end position="59"/>
    </location>
</feature>
<feature type="compositionally biased region" description="Polar residues" evidence="1">
    <location>
        <begin position="83"/>
        <end position="99"/>
    </location>
</feature>
<protein>
    <submittedName>
        <fullName evidence="2">Uncharacterized protein</fullName>
    </submittedName>
</protein>
<dbReference type="PANTHER" id="PTHR35486:SF1">
    <property type="entry name" value="OS02G0689500 PROTEIN"/>
    <property type="match status" value="1"/>
</dbReference>
<feature type="compositionally biased region" description="Low complexity" evidence="1">
    <location>
        <begin position="181"/>
        <end position="192"/>
    </location>
</feature>
<feature type="region of interest" description="Disordered" evidence="1">
    <location>
        <begin position="32"/>
        <end position="99"/>
    </location>
</feature>
<evidence type="ECO:0000256" key="1">
    <source>
        <dbReference type="SAM" id="MobiDB-lite"/>
    </source>
</evidence>
<gene>
    <name evidence="2" type="ORF">OPV22_002676</name>
</gene>
<dbReference type="AlphaFoldDB" id="A0AAV8RYP6"/>
<evidence type="ECO:0000313" key="2">
    <source>
        <dbReference type="EMBL" id="KAJ8512242.1"/>
    </source>
</evidence>
<name>A0AAV8RYP6_ENSVE</name>
<organism evidence="2 3">
    <name type="scientific">Ensete ventricosum</name>
    <name type="common">Abyssinian banana</name>
    <name type="synonym">Musa ensete</name>
    <dbReference type="NCBI Taxonomy" id="4639"/>
    <lineage>
        <taxon>Eukaryota</taxon>
        <taxon>Viridiplantae</taxon>
        <taxon>Streptophyta</taxon>
        <taxon>Embryophyta</taxon>
        <taxon>Tracheophyta</taxon>
        <taxon>Spermatophyta</taxon>
        <taxon>Magnoliopsida</taxon>
        <taxon>Liliopsida</taxon>
        <taxon>Zingiberales</taxon>
        <taxon>Musaceae</taxon>
        <taxon>Ensete</taxon>
    </lineage>
</organism>